<dbReference type="Gene3D" id="3.30.420.40">
    <property type="match status" value="1"/>
</dbReference>
<organism evidence="3 4">
    <name type="scientific">Kitasatospora saccharophila</name>
    <dbReference type="NCBI Taxonomy" id="407973"/>
    <lineage>
        <taxon>Bacteria</taxon>
        <taxon>Bacillati</taxon>
        <taxon>Actinomycetota</taxon>
        <taxon>Actinomycetes</taxon>
        <taxon>Kitasatosporales</taxon>
        <taxon>Streptomycetaceae</taxon>
        <taxon>Kitasatospora</taxon>
    </lineage>
</organism>
<dbReference type="Pfam" id="PF02541">
    <property type="entry name" value="Ppx-GppA"/>
    <property type="match status" value="1"/>
</dbReference>
<evidence type="ECO:0000259" key="2">
    <source>
        <dbReference type="Pfam" id="PF02541"/>
    </source>
</evidence>
<dbReference type="Proteomes" id="UP001500897">
    <property type="component" value="Unassembled WGS sequence"/>
</dbReference>
<name>A0ABP5K041_9ACTN</name>
<gene>
    <name evidence="3" type="ORF">GCM10009759_73760</name>
</gene>
<sequence length="317" mass="33662">MRLGVLDVGSNTVHFLVVDAHPGAAPLPAYSHKAELRLAELLEEDGAISEVGVDRLVSMVASSLRVAEDKGVVDLLPFATSAVREAANGEEVLRRVEDETGVALTVLSGQDEARLTFLAVRRWFGWSSGRLLNLDIGGGSLEVACGIDEQPAVAASLPLGAGRLTPRLPGEVADPGDLRELRRHIRAEIAGTVGDFTRLGPPDHAVATSKTFKQLARMTGAAPESAGARVPRRLSRAGLSAWLPRLAAMTPAERARIPGVSPGRARQLLAGALVADAAMDLFGLEELDICPWALREGIILRRLDSLDGHEKRVAIEA</sequence>
<reference evidence="4" key="1">
    <citation type="journal article" date="2019" name="Int. J. Syst. Evol. Microbiol.">
        <title>The Global Catalogue of Microorganisms (GCM) 10K type strain sequencing project: providing services to taxonomists for standard genome sequencing and annotation.</title>
        <authorList>
            <consortium name="The Broad Institute Genomics Platform"/>
            <consortium name="The Broad Institute Genome Sequencing Center for Infectious Disease"/>
            <person name="Wu L."/>
            <person name="Ma J."/>
        </authorList>
    </citation>
    <scope>NUCLEOTIDE SEQUENCE [LARGE SCALE GENOMIC DNA]</scope>
    <source>
        <strain evidence="4">JCM 14559</strain>
    </source>
</reference>
<dbReference type="InterPro" id="IPR050273">
    <property type="entry name" value="GppA/Ppx_hydrolase"/>
</dbReference>
<evidence type="ECO:0000313" key="4">
    <source>
        <dbReference type="Proteomes" id="UP001500897"/>
    </source>
</evidence>
<feature type="domain" description="Ppx/GppA phosphatase N-terminal" evidence="2">
    <location>
        <begin position="29"/>
        <end position="305"/>
    </location>
</feature>
<protein>
    <submittedName>
        <fullName evidence="3">Ppx/GppA phosphatase family protein</fullName>
    </submittedName>
</protein>
<dbReference type="RefSeq" id="WP_344558753.1">
    <property type="nucleotide sequence ID" value="NZ_BAAANS010000089.1"/>
</dbReference>
<dbReference type="Gene3D" id="3.30.420.150">
    <property type="entry name" value="Exopolyphosphatase. Domain 2"/>
    <property type="match status" value="1"/>
</dbReference>
<comment type="caution">
    <text evidence="3">The sequence shown here is derived from an EMBL/GenBank/DDBJ whole genome shotgun (WGS) entry which is preliminary data.</text>
</comment>
<dbReference type="InterPro" id="IPR043129">
    <property type="entry name" value="ATPase_NBD"/>
</dbReference>
<dbReference type="PANTHER" id="PTHR30005:SF0">
    <property type="entry name" value="RETROGRADE REGULATION PROTEIN 2"/>
    <property type="match status" value="1"/>
</dbReference>
<evidence type="ECO:0000256" key="1">
    <source>
        <dbReference type="ARBA" id="ARBA00007125"/>
    </source>
</evidence>
<dbReference type="InterPro" id="IPR003695">
    <property type="entry name" value="Ppx_GppA_N"/>
</dbReference>
<evidence type="ECO:0000313" key="3">
    <source>
        <dbReference type="EMBL" id="GAA2122933.1"/>
    </source>
</evidence>
<dbReference type="CDD" id="cd24056">
    <property type="entry name" value="ASKHA_NBD_MtPPX1-like"/>
    <property type="match status" value="1"/>
</dbReference>
<dbReference type="SUPFAM" id="SSF53067">
    <property type="entry name" value="Actin-like ATPase domain"/>
    <property type="match status" value="2"/>
</dbReference>
<comment type="similarity">
    <text evidence="1">Belongs to the GppA/Ppx family.</text>
</comment>
<accession>A0ABP5K041</accession>
<proteinExistence type="inferred from homology"/>
<keyword evidence="4" id="KW-1185">Reference proteome</keyword>
<dbReference type="PANTHER" id="PTHR30005">
    <property type="entry name" value="EXOPOLYPHOSPHATASE"/>
    <property type="match status" value="1"/>
</dbReference>
<dbReference type="EMBL" id="BAAANS010000089">
    <property type="protein sequence ID" value="GAA2122933.1"/>
    <property type="molecule type" value="Genomic_DNA"/>
</dbReference>